<evidence type="ECO:0000313" key="4">
    <source>
        <dbReference type="Proteomes" id="UP000183994"/>
    </source>
</evidence>
<dbReference type="OrthoDB" id="9794826at2"/>
<dbReference type="PANTHER" id="PTHR33376">
    <property type="match status" value="1"/>
</dbReference>
<dbReference type="Proteomes" id="UP000183994">
    <property type="component" value="Unassembled WGS sequence"/>
</dbReference>
<name>A0A1M6NLI8_9BACT</name>
<evidence type="ECO:0000256" key="2">
    <source>
        <dbReference type="SAM" id="SignalP"/>
    </source>
</evidence>
<dbReference type="GO" id="GO:0055085">
    <property type="term" value="P:transmembrane transport"/>
    <property type="evidence" value="ECO:0007669"/>
    <property type="project" value="InterPro"/>
</dbReference>
<dbReference type="EMBL" id="FQZU01000015">
    <property type="protein sequence ID" value="SHJ96623.1"/>
    <property type="molecule type" value="Genomic_DNA"/>
</dbReference>
<dbReference type="Gene3D" id="3.40.190.170">
    <property type="entry name" value="Bacterial extracellular solute-binding protein, family 7"/>
    <property type="match status" value="1"/>
</dbReference>
<evidence type="ECO:0000256" key="1">
    <source>
        <dbReference type="ARBA" id="ARBA00022729"/>
    </source>
</evidence>
<dbReference type="RefSeq" id="WP_073476572.1">
    <property type="nucleotide sequence ID" value="NZ_FQZU01000015.1"/>
</dbReference>
<evidence type="ECO:0000313" key="3">
    <source>
        <dbReference type="EMBL" id="SHJ96623.1"/>
    </source>
</evidence>
<keyword evidence="4" id="KW-1185">Reference proteome</keyword>
<accession>A0A1M6NLI8</accession>
<dbReference type="Pfam" id="PF03480">
    <property type="entry name" value="DctP"/>
    <property type="match status" value="1"/>
</dbReference>
<dbReference type="PANTHER" id="PTHR33376:SF5">
    <property type="entry name" value="EXTRACYTOPLASMIC SOLUTE RECEPTOR PROTEIN"/>
    <property type="match status" value="1"/>
</dbReference>
<proteinExistence type="predicted"/>
<dbReference type="InterPro" id="IPR018389">
    <property type="entry name" value="DctP_fam"/>
</dbReference>
<keyword evidence="1 2" id="KW-0732">Signal</keyword>
<feature type="signal peptide" evidence="2">
    <location>
        <begin position="1"/>
        <end position="27"/>
    </location>
</feature>
<organism evidence="3 4">
    <name type="scientific">Desulfatibacillum alkenivorans DSM 16219</name>
    <dbReference type="NCBI Taxonomy" id="1121393"/>
    <lineage>
        <taxon>Bacteria</taxon>
        <taxon>Pseudomonadati</taxon>
        <taxon>Thermodesulfobacteriota</taxon>
        <taxon>Desulfobacteria</taxon>
        <taxon>Desulfobacterales</taxon>
        <taxon>Desulfatibacillaceae</taxon>
        <taxon>Desulfatibacillum</taxon>
    </lineage>
</organism>
<dbReference type="InterPro" id="IPR038404">
    <property type="entry name" value="TRAP_DctP_sf"/>
</dbReference>
<dbReference type="CDD" id="cd13670">
    <property type="entry name" value="PBP2_TRAP_Tp0957_like"/>
    <property type="match status" value="1"/>
</dbReference>
<dbReference type="AlphaFoldDB" id="A0A1M6NLI8"/>
<protein>
    <submittedName>
        <fullName evidence="3">TRAP-type C4-dicarboxylate transport system, substrate-binding protein</fullName>
    </submittedName>
</protein>
<gene>
    <name evidence="3" type="ORF">SAMN02745216_02625</name>
</gene>
<sequence>MHYVKIAVLAALVAALSFLAPFNYACAGDSQTPLKRYKLATIAPKGVGWAVHYENLVLPVVRELAGDDFDVKVFWGGAMGDDEEILNKMRKGFLQGAGLSGQGATQACPAMSVVELPFLFDNYDEVDYVKEKMTPVFEALFRQNGFYLFAWCDQDFDIIISKGVSFTRLEDFKDVRFMTWYGPLEEKLLTNLGADLVPLDIPEIAPAAQTGKYEAAIGPAAFVLGAQMHNVVRNINPCKIRYSPSVDLLTNAAWDAVPQATKESYFKRREALMKKFNAKVREDNERSLQALYTYGMKKDEFSPSELRRIKAATRHIGTDLAGKLYSRALLDELLQHLEDYRAAHGEQ</sequence>
<dbReference type="STRING" id="1121393.SAMN02745216_02625"/>
<dbReference type="NCBIfam" id="NF037995">
    <property type="entry name" value="TRAP_S1"/>
    <property type="match status" value="1"/>
</dbReference>
<feature type="chain" id="PRO_5012160990" evidence="2">
    <location>
        <begin position="28"/>
        <end position="347"/>
    </location>
</feature>
<reference evidence="4" key="1">
    <citation type="submission" date="2016-11" db="EMBL/GenBank/DDBJ databases">
        <authorList>
            <person name="Varghese N."/>
            <person name="Submissions S."/>
        </authorList>
    </citation>
    <scope>NUCLEOTIDE SEQUENCE [LARGE SCALE GENOMIC DNA]</scope>
    <source>
        <strain evidence="4">DSM 16219</strain>
    </source>
</reference>